<keyword evidence="1" id="KW-0378">Hydrolase</keyword>
<proteinExistence type="predicted"/>
<reference evidence="1 2" key="1">
    <citation type="submission" date="2015-11" db="EMBL/GenBank/DDBJ databases">
        <authorList>
            <person name="Terry K."/>
            <person name="Dunbar D."/>
            <person name="Bradley K.W."/>
            <person name="Asai D.J."/>
            <person name="Bowman C.A."/>
            <person name="Russell D.A."/>
            <person name="Pope W.H."/>
            <person name="Jacobs-Sera D."/>
            <person name="Hendrix R.W."/>
            <person name="Hatfull G.F."/>
        </authorList>
    </citation>
    <scope>NUCLEOTIDE SEQUENCE [LARGE SCALE GENOMIC DNA]</scope>
</reference>
<dbReference type="EMBL" id="KU160660">
    <property type="protein sequence ID" value="ALY09934.1"/>
    <property type="molecule type" value="Genomic_DNA"/>
</dbReference>
<keyword evidence="1" id="KW-0540">Nuclease</keyword>
<name>A0A0U4B5D1_9CAUD</name>
<organism evidence="1 2">
    <name type="scientific">Arthrobacter phage PrincessTrina</name>
    <dbReference type="NCBI Taxonomy" id="1772328"/>
    <lineage>
        <taxon>Viruses</taxon>
        <taxon>Duplodnaviria</taxon>
        <taxon>Heunggongvirae</taxon>
        <taxon>Uroviricota</taxon>
        <taxon>Caudoviricetes</taxon>
        <taxon>Klausavirus</taxon>
        <taxon>Klausavirus princesstrina</taxon>
    </lineage>
</organism>
<gene>
    <name evidence="1" type="primary">90</name>
    <name evidence="1" type="ORF">PRINCESSTRINA_90</name>
</gene>
<dbReference type="Proteomes" id="UP000229287">
    <property type="component" value="Segment"/>
</dbReference>
<dbReference type="GO" id="GO:0004527">
    <property type="term" value="F:exonuclease activity"/>
    <property type="evidence" value="ECO:0007669"/>
    <property type="project" value="UniProtKB-KW"/>
</dbReference>
<evidence type="ECO:0000313" key="1">
    <source>
        <dbReference type="EMBL" id="ALY09934.1"/>
    </source>
</evidence>
<protein>
    <submittedName>
        <fullName evidence="1">Cas4 family exonuclease</fullName>
    </submittedName>
</protein>
<dbReference type="GeneID" id="40093162"/>
<evidence type="ECO:0000313" key="2">
    <source>
        <dbReference type="Proteomes" id="UP000229287"/>
    </source>
</evidence>
<dbReference type="RefSeq" id="YP_009616664.1">
    <property type="nucleotide sequence ID" value="NC_042053.1"/>
</dbReference>
<keyword evidence="1" id="KW-0269">Exonuclease</keyword>
<dbReference type="OrthoDB" id="21573at10239"/>
<accession>A0A0U4B5D1</accession>
<sequence>MTTALQTLADVAAIIALKAHTWNNEDELQESIAESLKAAGLEVTREVALSGGLGRIDLMIGEHLGVEVKVKGSWQQLTRQVMRYSHAPEIKALLVVTTKPGHAQNVPLQSNGVPILTHLLRGAF</sequence>
<keyword evidence="2" id="KW-1185">Reference proteome</keyword>
<dbReference type="KEGG" id="vg:40093162"/>